<evidence type="ECO:0000259" key="8">
    <source>
        <dbReference type="Pfam" id="PF00590"/>
    </source>
</evidence>
<comment type="pathway">
    <text evidence="1">Cofactor biosynthesis; adenosylcobalamin biosynthesis.</text>
</comment>
<accession>A0ABS5JXC2</accession>
<gene>
    <name evidence="9" type="primary">cobI</name>
    <name evidence="9" type="ORF">KEM10_14855</name>
</gene>
<feature type="domain" description="Tetrapyrrole methylase" evidence="8">
    <location>
        <begin position="7"/>
        <end position="214"/>
    </location>
</feature>
<dbReference type="RefSeq" id="WP_212216813.1">
    <property type="nucleotide sequence ID" value="NZ_JAGUCO010000012.1"/>
</dbReference>
<dbReference type="PANTHER" id="PTHR43467:SF2">
    <property type="entry name" value="COBALT-PRECORRIN-2 C(20)-METHYLTRANSFERASE"/>
    <property type="match status" value="1"/>
</dbReference>
<proteinExistence type="inferred from homology"/>
<dbReference type="Proteomes" id="UP000708576">
    <property type="component" value="Unassembled WGS sequence"/>
</dbReference>
<evidence type="ECO:0000256" key="6">
    <source>
        <dbReference type="ARBA" id="ARBA00022691"/>
    </source>
</evidence>
<keyword evidence="5 9" id="KW-0808">Transferase</keyword>
<dbReference type="SUPFAM" id="SSF53790">
    <property type="entry name" value="Tetrapyrrole methylase"/>
    <property type="match status" value="1"/>
</dbReference>
<dbReference type="InterPro" id="IPR014776">
    <property type="entry name" value="4pyrrole_Mease_sub2"/>
</dbReference>
<evidence type="ECO:0000256" key="2">
    <source>
        <dbReference type="ARBA" id="ARBA00005879"/>
    </source>
</evidence>
<evidence type="ECO:0000313" key="9">
    <source>
        <dbReference type="EMBL" id="MBS2099572.1"/>
    </source>
</evidence>
<organism evidence="9 10">
    <name type="scientific">Carboxylicivirga linearis</name>
    <dbReference type="NCBI Taxonomy" id="1628157"/>
    <lineage>
        <taxon>Bacteria</taxon>
        <taxon>Pseudomonadati</taxon>
        <taxon>Bacteroidota</taxon>
        <taxon>Bacteroidia</taxon>
        <taxon>Marinilabiliales</taxon>
        <taxon>Marinilabiliaceae</taxon>
        <taxon>Carboxylicivirga</taxon>
    </lineage>
</organism>
<sequence>MKNKYPITGVALGPGDPDLITVKGLKALHNADVIYYAATPKGERTISFSKRILDHYNLDVVCKPLMFPMTGENRDQFYQQAFDILQADYQTGLKVVMVTEGDLSFYSTFGYIMKLAKQNDVPVVSIAGVPAFLAGIAQTSMPLVDGNHSFLNIARPDSFEQIQKSIDESNAVVVMKMNVLKGWYDFLKRNNRSFVYVEKVGTDEQFISTNFEDLEERKIPYFSLIIFPGVE</sequence>
<dbReference type="InterPro" id="IPR012382">
    <property type="entry name" value="CobI/CbiL"/>
</dbReference>
<dbReference type="InterPro" id="IPR000878">
    <property type="entry name" value="4pyrrol_Mease"/>
</dbReference>
<dbReference type="PANTHER" id="PTHR43467">
    <property type="entry name" value="COBALT-PRECORRIN-2 C(20)-METHYLTRANSFERASE"/>
    <property type="match status" value="1"/>
</dbReference>
<dbReference type="Gene3D" id="3.30.950.10">
    <property type="entry name" value="Methyltransferase, Cobalt-precorrin-4 Transmethylase, Domain 2"/>
    <property type="match status" value="1"/>
</dbReference>
<dbReference type="NCBIfam" id="TIGR01467">
    <property type="entry name" value="cobI_cbiL"/>
    <property type="match status" value="1"/>
</dbReference>
<comment type="caution">
    <text evidence="9">The sequence shown here is derived from an EMBL/GenBank/DDBJ whole genome shotgun (WGS) entry which is preliminary data.</text>
</comment>
<evidence type="ECO:0000313" key="10">
    <source>
        <dbReference type="Proteomes" id="UP000708576"/>
    </source>
</evidence>
<dbReference type="EMBL" id="JAGUCO010000012">
    <property type="protein sequence ID" value="MBS2099572.1"/>
    <property type="molecule type" value="Genomic_DNA"/>
</dbReference>
<dbReference type="GO" id="GO:0030788">
    <property type="term" value="F:precorrin-2 C20-methyltransferase activity"/>
    <property type="evidence" value="ECO:0007669"/>
    <property type="project" value="UniProtKB-EC"/>
</dbReference>
<keyword evidence="6" id="KW-0949">S-adenosyl-L-methionine</keyword>
<evidence type="ECO:0000256" key="3">
    <source>
        <dbReference type="ARBA" id="ARBA00022573"/>
    </source>
</evidence>
<keyword evidence="3" id="KW-0169">Cobalamin biosynthesis</keyword>
<evidence type="ECO:0000256" key="5">
    <source>
        <dbReference type="ARBA" id="ARBA00022679"/>
    </source>
</evidence>
<evidence type="ECO:0000256" key="1">
    <source>
        <dbReference type="ARBA" id="ARBA00004953"/>
    </source>
</evidence>
<dbReference type="EC" id="2.1.1.130" evidence="9"/>
<name>A0ABS5JXC2_9BACT</name>
<dbReference type="InterPro" id="IPR014777">
    <property type="entry name" value="4pyrrole_Mease_sub1"/>
</dbReference>
<dbReference type="Gene3D" id="3.40.1010.10">
    <property type="entry name" value="Cobalt-precorrin-4 Transmethylase, Domain 1"/>
    <property type="match status" value="1"/>
</dbReference>
<dbReference type="Pfam" id="PF00590">
    <property type="entry name" value="TP_methylase"/>
    <property type="match status" value="1"/>
</dbReference>
<dbReference type="CDD" id="cd11645">
    <property type="entry name" value="Precorrin_2_C20_MT"/>
    <property type="match status" value="1"/>
</dbReference>
<keyword evidence="10" id="KW-1185">Reference proteome</keyword>
<dbReference type="InterPro" id="IPR006364">
    <property type="entry name" value="CobI/CbiL/CobIJ_dom"/>
</dbReference>
<protein>
    <submittedName>
        <fullName evidence="9">Precorrin-2 C(20)-methyltransferase</fullName>
        <ecNumber evidence="9">2.1.1.130</ecNumber>
    </submittedName>
</protein>
<dbReference type="InterPro" id="IPR035996">
    <property type="entry name" value="4pyrrol_Methylase_sf"/>
</dbReference>
<reference evidence="9 10" key="1">
    <citation type="journal article" date="2015" name="Int. J. Syst. Evol. Microbiol.">
        <title>Carboxylicivirga linearis sp. nov., isolated from a sea cucumber culture pond.</title>
        <authorList>
            <person name="Wang F.Q."/>
            <person name="Zhou Y.X."/>
            <person name="Lin X.Z."/>
            <person name="Chen G.J."/>
            <person name="Du Z.J."/>
        </authorList>
    </citation>
    <scope>NUCLEOTIDE SEQUENCE [LARGE SCALE GENOMIC DNA]</scope>
    <source>
        <strain evidence="9 10">FB218</strain>
    </source>
</reference>
<keyword evidence="4 9" id="KW-0489">Methyltransferase</keyword>
<evidence type="ECO:0000256" key="4">
    <source>
        <dbReference type="ARBA" id="ARBA00022603"/>
    </source>
</evidence>
<dbReference type="GO" id="GO:0032259">
    <property type="term" value="P:methylation"/>
    <property type="evidence" value="ECO:0007669"/>
    <property type="project" value="UniProtKB-KW"/>
</dbReference>
<dbReference type="PIRSF" id="PIRSF036427">
    <property type="entry name" value="Precrrn-2_mtase"/>
    <property type="match status" value="1"/>
</dbReference>
<comment type="similarity">
    <text evidence="2 7">Belongs to the precorrin methyltransferase family.</text>
</comment>
<evidence type="ECO:0000256" key="7">
    <source>
        <dbReference type="PIRNR" id="PIRNR036427"/>
    </source>
</evidence>